<evidence type="ECO:0000313" key="2">
    <source>
        <dbReference type="Proteomes" id="UP000805193"/>
    </source>
</evidence>
<name>A0AC60PH75_IXOPE</name>
<comment type="caution">
    <text evidence="1">The sequence shown here is derived from an EMBL/GenBank/DDBJ whole genome shotgun (WGS) entry which is preliminary data.</text>
</comment>
<dbReference type="Proteomes" id="UP000805193">
    <property type="component" value="Unassembled WGS sequence"/>
</dbReference>
<reference evidence="1 2" key="1">
    <citation type="journal article" date="2020" name="Cell">
        <title>Large-Scale Comparative Analyses of Tick Genomes Elucidate Their Genetic Diversity and Vector Capacities.</title>
        <authorList>
            <consortium name="Tick Genome and Microbiome Consortium (TIGMIC)"/>
            <person name="Jia N."/>
            <person name="Wang J."/>
            <person name="Shi W."/>
            <person name="Du L."/>
            <person name="Sun Y."/>
            <person name="Zhan W."/>
            <person name="Jiang J.F."/>
            <person name="Wang Q."/>
            <person name="Zhang B."/>
            <person name="Ji P."/>
            <person name="Bell-Sakyi L."/>
            <person name="Cui X.M."/>
            <person name="Yuan T.T."/>
            <person name="Jiang B.G."/>
            <person name="Yang W.F."/>
            <person name="Lam T.T."/>
            <person name="Chang Q.C."/>
            <person name="Ding S.J."/>
            <person name="Wang X.J."/>
            <person name="Zhu J.G."/>
            <person name="Ruan X.D."/>
            <person name="Zhao L."/>
            <person name="Wei J.T."/>
            <person name="Ye R.Z."/>
            <person name="Que T.C."/>
            <person name="Du C.H."/>
            <person name="Zhou Y.H."/>
            <person name="Cheng J.X."/>
            <person name="Dai P.F."/>
            <person name="Guo W.B."/>
            <person name="Han X.H."/>
            <person name="Huang E.J."/>
            <person name="Li L.F."/>
            <person name="Wei W."/>
            <person name="Gao Y.C."/>
            <person name="Liu J.Z."/>
            <person name="Shao H.Z."/>
            <person name="Wang X."/>
            <person name="Wang C.C."/>
            <person name="Yang T.C."/>
            <person name="Huo Q.B."/>
            <person name="Li W."/>
            <person name="Chen H.Y."/>
            <person name="Chen S.E."/>
            <person name="Zhou L.G."/>
            <person name="Ni X.B."/>
            <person name="Tian J.H."/>
            <person name="Sheng Y."/>
            <person name="Liu T."/>
            <person name="Pan Y.S."/>
            <person name="Xia L.Y."/>
            <person name="Li J."/>
            <person name="Zhao F."/>
            <person name="Cao W.C."/>
        </authorList>
    </citation>
    <scope>NUCLEOTIDE SEQUENCE [LARGE SCALE GENOMIC DNA]</scope>
    <source>
        <strain evidence="1">Iper-2018</strain>
    </source>
</reference>
<accession>A0AC60PH75</accession>
<evidence type="ECO:0000313" key="1">
    <source>
        <dbReference type="EMBL" id="KAG0419708.1"/>
    </source>
</evidence>
<gene>
    <name evidence="1" type="ORF">HPB47_003929</name>
</gene>
<protein>
    <submittedName>
        <fullName evidence="1">Uncharacterized protein</fullName>
    </submittedName>
</protein>
<dbReference type="EMBL" id="JABSTQ010010586">
    <property type="protein sequence ID" value="KAG0419708.1"/>
    <property type="molecule type" value="Genomic_DNA"/>
</dbReference>
<proteinExistence type="predicted"/>
<feature type="non-terminal residue" evidence="1">
    <location>
        <position position="1"/>
    </location>
</feature>
<keyword evidence="2" id="KW-1185">Reference proteome</keyword>
<sequence>FLVKHVRDLRNQLGLPGSRVSWDSVMTRLKDQVLLRVLSCVQIASKKFYSSRVVTINAVRRFLRSASQSYSAASVLQSEKRVLSTLQFRVEFPTPLVYLEVLLDVIGHNDPSFEGEEVYPAAVRVLQGFYLMRIQVYDMALRDLLPDKAACDDRRRSTTIDQDLIIVAAINDDPFQNAKSVRTALELDVSDTMVRRRLREAGLRSRVATQKPLLTPCNKAVRLKFATDHGSWTVTE</sequence>
<organism evidence="1 2">
    <name type="scientific">Ixodes persulcatus</name>
    <name type="common">Taiga tick</name>
    <dbReference type="NCBI Taxonomy" id="34615"/>
    <lineage>
        <taxon>Eukaryota</taxon>
        <taxon>Metazoa</taxon>
        <taxon>Ecdysozoa</taxon>
        <taxon>Arthropoda</taxon>
        <taxon>Chelicerata</taxon>
        <taxon>Arachnida</taxon>
        <taxon>Acari</taxon>
        <taxon>Parasitiformes</taxon>
        <taxon>Ixodida</taxon>
        <taxon>Ixodoidea</taxon>
        <taxon>Ixodidae</taxon>
        <taxon>Ixodinae</taxon>
        <taxon>Ixodes</taxon>
    </lineage>
</organism>